<dbReference type="Proteomes" id="UP000281549">
    <property type="component" value="Unassembled WGS sequence"/>
</dbReference>
<name>A0A4P9YE38_ROZAC</name>
<protein>
    <submittedName>
        <fullName evidence="1">Uncharacterized protein</fullName>
    </submittedName>
</protein>
<organism evidence="1 2">
    <name type="scientific">Rozella allomycis (strain CSF55)</name>
    <dbReference type="NCBI Taxonomy" id="988480"/>
    <lineage>
        <taxon>Eukaryota</taxon>
        <taxon>Fungi</taxon>
        <taxon>Fungi incertae sedis</taxon>
        <taxon>Cryptomycota</taxon>
        <taxon>Cryptomycota incertae sedis</taxon>
        <taxon>Rozella</taxon>
    </lineage>
</organism>
<feature type="non-terminal residue" evidence="1">
    <location>
        <position position="1"/>
    </location>
</feature>
<gene>
    <name evidence="1" type="ORF">ROZALSC1DRAFT_23986</name>
</gene>
<dbReference type="AlphaFoldDB" id="A0A4P9YE38"/>
<evidence type="ECO:0000313" key="1">
    <source>
        <dbReference type="EMBL" id="RKP17657.1"/>
    </source>
</evidence>
<evidence type="ECO:0000313" key="2">
    <source>
        <dbReference type="Proteomes" id="UP000281549"/>
    </source>
</evidence>
<proteinExistence type="predicted"/>
<accession>A0A4P9YE38</accession>
<reference evidence="2" key="1">
    <citation type="journal article" date="2018" name="Nat. Microbiol.">
        <title>Leveraging single-cell genomics to expand the fungal tree of life.</title>
        <authorList>
            <person name="Ahrendt S.R."/>
            <person name="Quandt C.A."/>
            <person name="Ciobanu D."/>
            <person name="Clum A."/>
            <person name="Salamov A."/>
            <person name="Andreopoulos B."/>
            <person name="Cheng J.F."/>
            <person name="Woyke T."/>
            <person name="Pelin A."/>
            <person name="Henrissat B."/>
            <person name="Reynolds N.K."/>
            <person name="Benny G.L."/>
            <person name="Smith M.E."/>
            <person name="James T.Y."/>
            <person name="Grigoriev I.V."/>
        </authorList>
    </citation>
    <scope>NUCLEOTIDE SEQUENCE [LARGE SCALE GENOMIC DNA]</scope>
    <source>
        <strain evidence="2">CSF55</strain>
    </source>
</reference>
<sequence>SKYLFEVVNVLGGMGALSRILSLIVTLSKIVGAFNLYDDDIEQSDIDWVVSERNGYYRWLARNIESTTPENIVRRYSLFGHTPLGEHLSKEFYSGDPHAILSVLESNNMSAMLTRHPPSIEILRKLFPGVKNEDKFPAIIRKFDENSFDPQIVEFDTFKEAVKHYKSINSKLAGHVWLKALHTEGVYLPILKGVISSISNINLEALSKQFVNELIDSYNEETPTNSYFERIFLGHVHLSRESVKRAYTKLCNEINTGKLSLKLVELLLKHSHLHALEIKFRCEIKETEDSLQSDLIVTHNAQSDQGYKQALVDLASSKIHEMKQNLFRELRESLSLESYSWDMVNTFPIFYYIRRNGSISDFYDALFLYLYQKYRKDKKKIGLTYAKIFSLLGNTGSRATREDYDRIESDAKLKIQVFKLAMKYSVRPHIYPDSELESFKIDYNIERKFKEYLQSHPKSKQIGRTLIDYESPIVKDIREEFLEKMLNAEDLNLTGKKRKCSEDQPSAINKKICNVSG</sequence>
<dbReference type="EMBL" id="ML005731">
    <property type="protein sequence ID" value="RKP17657.1"/>
    <property type="molecule type" value="Genomic_DNA"/>
</dbReference>